<dbReference type="Pfam" id="PF07786">
    <property type="entry name" value="HGSNAT_cat"/>
    <property type="match status" value="1"/>
</dbReference>
<feature type="transmembrane region" description="Helical" evidence="1">
    <location>
        <begin position="12"/>
        <end position="33"/>
    </location>
</feature>
<evidence type="ECO:0000259" key="2">
    <source>
        <dbReference type="Pfam" id="PF07786"/>
    </source>
</evidence>
<keyword evidence="4" id="KW-1185">Reference proteome</keyword>
<evidence type="ECO:0000256" key="1">
    <source>
        <dbReference type="SAM" id="Phobius"/>
    </source>
</evidence>
<dbReference type="AlphaFoldDB" id="A0A1H8ECU2"/>
<gene>
    <name evidence="3" type="ORF">SAMN05216227_1008123</name>
</gene>
<feature type="transmembrane region" description="Helical" evidence="1">
    <location>
        <begin position="76"/>
        <end position="95"/>
    </location>
</feature>
<proteinExistence type="predicted"/>
<feature type="transmembrane region" description="Helical" evidence="1">
    <location>
        <begin position="101"/>
        <end position="120"/>
    </location>
</feature>
<organism evidence="3 4">
    <name type="scientific">Pseudorhodobacter antarcticus</name>
    <dbReference type="NCBI Taxonomy" id="1077947"/>
    <lineage>
        <taxon>Bacteria</taxon>
        <taxon>Pseudomonadati</taxon>
        <taxon>Pseudomonadota</taxon>
        <taxon>Alphaproteobacteria</taxon>
        <taxon>Rhodobacterales</taxon>
        <taxon>Paracoccaceae</taxon>
        <taxon>Pseudorhodobacter</taxon>
    </lineage>
</organism>
<feature type="domain" description="Heparan-alpha-glucosaminide N-acetyltransferase catalytic" evidence="2">
    <location>
        <begin position="3"/>
        <end position="217"/>
    </location>
</feature>
<dbReference type="EMBL" id="FOCO01000008">
    <property type="protein sequence ID" value="SEN16647.1"/>
    <property type="molecule type" value="Genomic_DNA"/>
</dbReference>
<feature type="transmembrane region" description="Helical" evidence="1">
    <location>
        <begin position="125"/>
        <end position="142"/>
    </location>
</feature>
<feature type="transmembrane region" description="Helical" evidence="1">
    <location>
        <begin position="209"/>
        <end position="229"/>
    </location>
</feature>
<keyword evidence="1" id="KW-0812">Transmembrane</keyword>
<feature type="transmembrane region" description="Helical" evidence="1">
    <location>
        <begin position="45"/>
        <end position="64"/>
    </location>
</feature>
<reference evidence="3 4" key="1">
    <citation type="submission" date="2016-10" db="EMBL/GenBank/DDBJ databases">
        <authorList>
            <person name="de Groot N.N."/>
        </authorList>
    </citation>
    <scope>NUCLEOTIDE SEQUENCE [LARGE SCALE GENOMIC DNA]</scope>
    <source>
        <strain evidence="3 4">CGMCC 1.10836</strain>
    </source>
</reference>
<sequence>MQRIVWLDVARAVAVLGMVVYHFTFDLAMFGYIDPQTPVTGFWALFARAVAGSFIALAGFGLVLSHGQGIGWARFWRRFGIVAGAAGLVTLATYFVMPGQFIYYGVLHSIAVSSLLGLAFLRLPAGVLIVAAAGVIALPMVWRSEAFDAPMLWWVGLSPYVRPSMDFEPLFPWFGPFLIGMAVAKLVLARGNLARGDAGGIGFIGRHSLMIYLVHQPILIGLFSGWVWLNG</sequence>
<keyword evidence="1" id="KW-1133">Transmembrane helix</keyword>
<protein>
    <submittedName>
        <fullName evidence="3">Uncharacterized membrane protein</fullName>
    </submittedName>
</protein>
<evidence type="ECO:0000313" key="4">
    <source>
        <dbReference type="Proteomes" id="UP000183002"/>
    </source>
</evidence>
<dbReference type="OrthoDB" id="9807591at2"/>
<accession>A0A1H8ECU2</accession>
<feature type="transmembrane region" description="Helical" evidence="1">
    <location>
        <begin position="170"/>
        <end position="188"/>
    </location>
</feature>
<name>A0A1H8ECU2_9RHOB</name>
<evidence type="ECO:0000313" key="3">
    <source>
        <dbReference type="EMBL" id="SEN16647.1"/>
    </source>
</evidence>
<dbReference type="InterPro" id="IPR012429">
    <property type="entry name" value="HGSNAT_cat"/>
</dbReference>
<dbReference type="STRING" id="1077947.SAMN05216227_1008123"/>
<dbReference type="Proteomes" id="UP000183002">
    <property type="component" value="Unassembled WGS sequence"/>
</dbReference>
<dbReference type="RefSeq" id="WP_050520130.1">
    <property type="nucleotide sequence ID" value="NZ_FOCO01000008.1"/>
</dbReference>
<keyword evidence="1" id="KW-0472">Membrane</keyword>